<gene>
    <name evidence="1" type="ORF">ACFOEV_13120</name>
</gene>
<dbReference type="EMBL" id="JBHRUG010000027">
    <property type="protein sequence ID" value="MFC3284546.1"/>
    <property type="molecule type" value="Genomic_DNA"/>
</dbReference>
<dbReference type="RefSeq" id="WP_386774632.1">
    <property type="nucleotide sequence ID" value="NZ_JBHRUG010000027.1"/>
</dbReference>
<protein>
    <recommendedName>
        <fullName evidence="3">Secreted protein</fullName>
    </recommendedName>
</protein>
<keyword evidence="2" id="KW-1185">Reference proteome</keyword>
<organism evidence="1 2">
    <name type="scientific">Litchfieldella rifensis</name>
    <dbReference type="NCBI Taxonomy" id="762643"/>
    <lineage>
        <taxon>Bacteria</taxon>
        <taxon>Pseudomonadati</taxon>
        <taxon>Pseudomonadota</taxon>
        <taxon>Gammaproteobacteria</taxon>
        <taxon>Oceanospirillales</taxon>
        <taxon>Halomonadaceae</taxon>
        <taxon>Litchfieldella</taxon>
    </lineage>
</organism>
<sequence length="178" mass="19610">MAIEVVRVHTMILLMWPPLGRMSRPYPVLDARATDGMPLLRPDDDSPSGMYAVSVVPPSRTEVVDTETWRPMPLTIESMGSDTHPLYVTVTGTGAPDTVSLPITVQTVTHARSRTEAHRIMSNTMPMPHARVPAKDDDPMAPLEAASHDTDLHSGYRHYPVTGREHDWCQHLTGLGVA</sequence>
<name>A0ABV7LQN4_9GAMM</name>
<dbReference type="Proteomes" id="UP001595579">
    <property type="component" value="Unassembled WGS sequence"/>
</dbReference>
<accession>A0ABV7LQN4</accession>
<evidence type="ECO:0008006" key="3">
    <source>
        <dbReference type="Google" id="ProtNLM"/>
    </source>
</evidence>
<reference evidence="2" key="1">
    <citation type="journal article" date="2019" name="Int. J. Syst. Evol. Microbiol.">
        <title>The Global Catalogue of Microorganisms (GCM) 10K type strain sequencing project: providing services to taxonomists for standard genome sequencing and annotation.</title>
        <authorList>
            <consortium name="The Broad Institute Genomics Platform"/>
            <consortium name="The Broad Institute Genome Sequencing Center for Infectious Disease"/>
            <person name="Wu L."/>
            <person name="Ma J."/>
        </authorList>
    </citation>
    <scope>NUCLEOTIDE SEQUENCE [LARGE SCALE GENOMIC DNA]</scope>
    <source>
        <strain evidence="2">CECT 7698</strain>
    </source>
</reference>
<evidence type="ECO:0000313" key="2">
    <source>
        <dbReference type="Proteomes" id="UP001595579"/>
    </source>
</evidence>
<proteinExistence type="predicted"/>
<comment type="caution">
    <text evidence="1">The sequence shown here is derived from an EMBL/GenBank/DDBJ whole genome shotgun (WGS) entry which is preliminary data.</text>
</comment>
<evidence type="ECO:0000313" key="1">
    <source>
        <dbReference type="EMBL" id="MFC3284546.1"/>
    </source>
</evidence>